<dbReference type="SUPFAM" id="SSF53474">
    <property type="entry name" value="alpha/beta-Hydrolases"/>
    <property type="match status" value="1"/>
</dbReference>
<dbReference type="InterPro" id="IPR050583">
    <property type="entry name" value="Mycobacterial_A85_antigen"/>
</dbReference>
<dbReference type="PANTHER" id="PTHR48098">
    <property type="entry name" value="ENTEROCHELIN ESTERASE-RELATED"/>
    <property type="match status" value="1"/>
</dbReference>
<keyword evidence="1" id="KW-0378">Hydrolase</keyword>
<reference evidence="2" key="1">
    <citation type="journal article" date="2019" name="Int. J. Syst. Evol. Microbiol.">
        <title>The Global Catalogue of Microorganisms (GCM) 10K type strain sequencing project: providing services to taxonomists for standard genome sequencing and annotation.</title>
        <authorList>
            <consortium name="The Broad Institute Genomics Platform"/>
            <consortium name="The Broad Institute Genome Sequencing Center for Infectious Disease"/>
            <person name="Wu L."/>
            <person name="Ma J."/>
        </authorList>
    </citation>
    <scope>NUCLEOTIDE SEQUENCE [LARGE SCALE GENOMIC DNA]</scope>
    <source>
        <strain evidence="2">KCTC 42808</strain>
    </source>
</reference>
<evidence type="ECO:0000313" key="1">
    <source>
        <dbReference type="EMBL" id="MFD2541728.1"/>
    </source>
</evidence>
<gene>
    <name evidence="1" type="ORF">ACFSSB_05295</name>
</gene>
<dbReference type="InterPro" id="IPR000801">
    <property type="entry name" value="Esterase-like"/>
</dbReference>
<dbReference type="RefSeq" id="WP_379901733.1">
    <property type="nucleotide sequence ID" value="NZ_JBHULM010000007.1"/>
</dbReference>
<protein>
    <submittedName>
        <fullName evidence="1">Alpha/beta hydrolase-fold protein</fullName>
    </submittedName>
</protein>
<keyword evidence="2" id="KW-1185">Reference proteome</keyword>
<dbReference type="Proteomes" id="UP001597467">
    <property type="component" value="Unassembled WGS sequence"/>
</dbReference>
<sequence length="381" mass="44488">MNKTYLFFVLTIFIGPILFAQQYNVYKSKIDTSFVSTYLGYKKKISITLPDDWQNNNQKKYPLIVVFDQQNSRSHNHIVHTIDYLTAAEQMPRSIIISITSENSKRIYEAKSPVSSKSGKADLNEKFLFEEIIPLAESKFKASTFRILIGHSWYGHFTTSMFTKNIDNLSAVIALDPFFKQKNVSLTDSISKLKKLKIKHTKYYRYSIGKDYPEDYKEIENLKTNNTNPKINIKGSYFPNAFHHAIPGLGIGQALYEIFEYWSVQQYTFFKPSNKNVNVFSELKNNMINHYGNNLDFSLGVLNGKGWSFYNEEEYIKAIEIWNELIHQYPSFSEAYLYILDAQQQLKLDISKTKIKFKESLLLSQYYSKDEKKELLSELKD</sequence>
<dbReference type="Pfam" id="PF00756">
    <property type="entry name" value="Esterase"/>
    <property type="match status" value="1"/>
</dbReference>
<dbReference type="EMBL" id="JBHULM010000007">
    <property type="protein sequence ID" value="MFD2541728.1"/>
    <property type="molecule type" value="Genomic_DNA"/>
</dbReference>
<name>A0ABW5K0Y3_9FLAO</name>
<dbReference type="PANTHER" id="PTHR48098:SF6">
    <property type="entry name" value="FERRI-BACILLIBACTIN ESTERASE BESA"/>
    <property type="match status" value="1"/>
</dbReference>
<comment type="caution">
    <text evidence="1">The sequence shown here is derived from an EMBL/GenBank/DDBJ whole genome shotgun (WGS) entry which is preliminary data.</text>
</comment>
<accession>A0ABW5K0Y3</accession>
<organism evidence="1 2">
    <name type="scientific">Lacinutrix gracilariae</name>
    <dbReference type="NCBI Taxonomy" id="1747198"/>
    <lineage>
        <taxon>Bacteria</taxon>
        <taxon>Pseudomonadati</taxon>
        <taxon>Bacteroidota</taxon>
        <taxon>Flavobacteriia</taxon>
        <taxon>Flavobacteriales</taxon>
        <taxon>Flavobacteriaceae</taxon>
        <taxon>Lacinutrix</taxon>
    </lineage>
</organism>
<dbReference type="GO" id="GO:0016787">
    <property type="term" value="F:hydrolase activity"/>
    <property type="evidence" value="ECO:0007669"/>
    <property type="project" value="UniProtKB-KW"/>
</dbReference>
<evidence type="ECO:0000313" key="2">
    <source>
        <dbReference type="Proteomes" id="UP001597467"/>
    </source>
</evidence>
<proteinExistence type="predicted"/>
<dbReference type="Gene3D" id="3.40.50.1820">
    <property type="entry name" value="alpha/beta hydrolase"/>
    <property type="match status" value="1"/>
</dbReference>
<dbReference type="InterPro" id="IPR029058">
    <property type="entry name" value="AB_hydrolase_fold"/>
</dbReference>